<dbReference type="SUPFAM" id="SSF75005">
    <property type="entry name" value="Arabinanase/levansucrase/invertase"/>
    <property type="match status" value="1"/>
</dbReference>
<dbReference type="Pfam" id="PF17851">
    <property type="entry name" value="GH43_C2"/>
    <property type="match status" value="1"/>
</dbReference>
<name>A0ABY9XZ20_9FLAO</name>
<organism evidence="7 8">
    <name type="scientific">Thalassobellus suaedae</name>
    <dbReference type="NCBI Taxonomy" id="3074124"/>
    <lineage>
        <taxon>Bacteria</taxon>
        <taxon>Pseudomonadati</taxon>
        <taxon>Bacteroidota</taxon>
        <taxon>Flavobacteriia</taxon>
        <taxon>Flavobacteriales</taxon>
        <taxon>Flavobacteriaceae</taxon>
        <taxon>Thalassobellus</taxon>
    </lineage>
</organism>
<keyword evidence="2 4" id="KW-0378">Hydrolase</keyword>
<dbReference type="CDD" id="cd09002">
    <property type="entry name" value="GH43_XYL-like"/>
    <property type="match status" value="1"/>
</dbReference>
<evidence type="ECO:0000259" key="6">
    <source>
        <dbReference type="Pfam" id="PF17851"/>
    </source>
</evidence>
<dbReference type="SUPFAM" id="SSF49899">
    <property type="entry name" value="Concanavalin A-like lectins/glucanases"/>
    <property type="match status" value="1"/>
</dbReference>
<keyword evidence="5" id="KW-0732">Signal</keyword>
<accession>A0ABY9XZ20</accession>
<comment type="similarity">
    <text evidence="1 4">Belongs to the glycosyl hydrolase 43 family.</text>
</comment>
<feature type="signal peptide" evidence="5">
    <location>
        <begin position="1"/>
        <end position="21"/>
    </location>
</feature>
<dbReference type="Gene3D" id="2.60.120.200">
    <property type="match status" value="1"/>
</dbReference>
<proteinExistence type="inferred from homology"/>
<dbReference type="Pfam" id="PF04616">
    <property type="entry name" value="Glyco_hydro_43"/>
    <property type="match status" value="1"/>
</dbReference>
<evidence type="ECO:0000256" key="4">
    <source>
        <dbReference type="RuleBase" id="RU361187"/>
    </source>
</evidence>
<dbReference type="InterPro" id="IPR006710">
    <property type="entry name" value="Glyco_hydro_43"/>
</dbReference>
<dbReference type="Gene3D" id="2.115.10.20">
    <property type="entry name" value="Glycosyl hydrolase domain, family 43"/>
    <property type="match status" value="1"/>
</dbReference>
<feature type="chain" id="PRO_5046095027" evidence="5">
    <location>
        <begin position="22"/>
        <end position="512"/>
    </location>
</feature>
<evidence type="ECO:0000313" key="8">
    <source>
        <dbReference type="Proteomes" id="UP001303407"/>
    </source>
</evidence>
<dbReference type="Proteomes" id="UP001303407">
    <property type="component" value="Chromosome"/>
</dbReference>
<dbReference type="RefSeq" id="WP_415861192.1">
    <property type="nucleotide sequence ID" value="NZ_CP134536.1"/>
</dbReference>
<keyword evidence="3 4" id="KW-0326">Glycosidase</keyword>
<dbReference type="InterPro" id="IPR051795">
    <property type="entry name" value="Glycosyl_Hydrlase_43"/>
</dbReference>
<gene>
    <name evidence="7" type="ORF">RHP49_09805</name>
</gene>
<dbReference type="InterPro" id="IPR023296">
    <property type="entry name" value="Glyco_hydro_beta-prop_sf"/>
</dbReference>
<keyword evidence="8" id="KW-1185">Reference proteome</keyword>
<reference evidence="7 8" key="1">
    <citation type="submission" date="2023-09" db="EMBL/GenBank/DDBJ databases">
        <title>Thalassobella suaedae gen. nov., sp. nov., a marine bacterium of the family Flavobacteriaceae isolated from a halophyte Suaeda japonica.</title>
        <authorList>
            <person name="Lee S.Y."/>
            <person name="Hwang C.Y."/>
        </authorList>
    </citation>
    <scope>NUCLEOTIDE SEQUENCE [LARGE SCALE GENOMIC DNA]</scope>
    <source>
        <strain evidence="7 8">HL-DH10</strain>
    </source>
</reference>
<dbReference type="PANTHER" id="PTHR42812">
    <property type="entry name" value="BETA-XYLOSIDASE"/>
    <property type="match status" value="1"/>
</dbReference>
<dbReference type="EMBL" id="CP134536">
    <property type="protein sequence ID" value="WNH11215.1"/>
    <property type="molecule type" value="Genomic_DNA"/>
</dbReference>
<evidence type="ECO:0000256" key="3">
    <source>
        <dbReference type="ARBA" id="ARBA00023295"/>
    </source>
</evidence>
<evidence type="ECO:0000256" key="1">
    <source>
        <dbReference type="ARBA" id="ARBA00009865"/>
    </source>
</evidence>
<dbReference type="InterPro" id="IPR041542">
    <property type="entry name" value="GH43_C2"/>
</dbReference>
<evidence type="ECO:0000256" key="2">
    <source>
        <dbReference type="ARBA" id="ARBA00022801"/>
    </source>
</evidence>
<dbReference type="PANTHER" id="PTHR42812:SF2">
    <property type="entry name" value="XYLOSIDASE_ARABINOSIDASE"/>
    <property type="match status" value="1"/>
</dbReference>
<evidence type="ECO:0000313" key="7">
    <source>
        <dbReference type="EMBL" id="WNH11215.1"/>
    </source>
</evidence>
<dbReference type="InterPro" id="IPR013320">
    <property type="entry name" value="ConA-like_dom_sf"/>
</dbReference>
<evidence type="ECO:0000256" key="5">
    <source>
        <dbReference type="SAM" id="SignalP"/>
    </source>
</evidence>
<protein>
    <submittedName>
        <fullName evidence="7">Family 43 glycosylhydrolase</fullName>
    </submittedName>
</protein>
<sequence>MKKIIFSKPFILIIIALFSLAFFQCKNDNQQIKKIIEEPTYSNPILGGDYPDPSIVRVGADYYMTHSSFNYYPGLIIWHSTDLIHWERISHALIKNVGSVWAPDLVFVNDKYYIYFPAGGTNWVVYADTPKGPWSEPIDLKLNGFIDPGHLVDADGNRFLYLSKGYVVKLTDDGLATAETPVFNYEGWQFPKEWSTECFCLESPKSTIKDGYYHLITAEGGTAGPATAHMVVSARAKSPYGPFENSPYNPIVHTENRGERWWNQGHGTLVDDINGDWWIMYHGYEKNFQTLGRQTLMLPIGWTEDGWFRVPEGVNASDKIPVPDLKMSDASHSLNDNFDNSELSLQWQFYKDYNPNRFKLKNSKLLFKAEGKSFLDSSPILVNSSDRKYEVQVEYTVEKGVEVGLCLYYNEVANMHISVTEDKFTVYNRQKRKISEANTFGNHGFLRILNDENEVSFYYSADGENWSRLERSIEASGFNHNVFGEFLSLRAGIFAFGEGSVQFDNFIYKTLD</sequence>
<feature type="domain" description="Beta-xylosidase C-terminal Concanavalin A-like" evidence="6">
    <location>
        <begin position="335"/>
        <end position="509"/>
    </location>
</feature>